<dbReference type="PATRIC" id="fig|932677.3.peg.1905"/>
<dbReference type="eggNOG" id="COG1418">
    <property type="taxonomic scope" value="Bacteria"/>
</dbReference>
<dbReference type="AlphaFoldDB" id="A0A0H3L1G6"/>
<feature type="domain" description="HD" evidence="1">
    <location>
        <begin position="26"/>
        <end position="132"/>
    </location>
</feature>
<reference evidence="3" key="1">
    <citation type="journal article" date="2012" name="Appl. Microbiol. Biotechnol.">
        <title>The complete genome sequence of Pantoea ananatis AJ13355, an organism with great biotechnological potential.</title>
        <authorList>
            <person name="Hara Y."/>
            <person name="Kadotani N."/>
            <person name="Izui H."/>
            <person name="Katashkina J.I."/>
            <person name="Kuvaeva T.M."/>
            <person name="Andreeva I.G."/>
            <person name="Golubeva L.I."/>
            <person name="Malko D.B."/>
            <person name="Makeev V.J."/>
            <person name="Mashko S.V."/>
            <person name="Kozlov Y.I."/>
        </authorList>
    </citation>
    <scope>NUCLEOTIDE SEQUENCE [LARGE SCALE GENOMIC DNA]</scope>
    <source>
        <strain evidence="3">AJ13355</strain>
    </source>
</reference>
<dbReference type="RefSeq" id="WP_014593959.1">
    <property type="nucleotide sequence ID" value="NC_017531.2"/>
</dbReference>
<dbReference type="CDD" id="cd00077">
    <property type="entry name" value="HDc"/>
    <property type="match status" value="1"/>
</dbReference>
<proteinExistence type="predicted"/>
<dbReference type="PANTHER" id="PTHR33594:SF1">
    <property type="entry name" value="HD_PDEASE DOMAIN-CONTAINING PROTEIN"/>
    <property type="match status" value="1"/>
</dbReference>
<dbReference type="OrthoDB" id="9797344at2"/>
<dbReference type="Pfam" id="PF01966">
    <property type="entry name" value="HD"/>
    <property type="match status" value="1"/>
</dbReference>
<dbReference type="EMBL" id="AP012032">
    <property type="protein sequence ID" value="BAK11710.1"/>
    <property type="molecule type" value="Genomic_DNA"/>
</dbReference>
<dbReference type="KEGG" id="paj:PAJ_1630"/>
<dbReference type="SMART" id="SM00471">
    <property type="entry name" value="HDc"/>
    <property type="match status" value="1"/>
</dbReference>
<evidence type="ECO:0000259" key="1">
    <source>
        <dbReference type="PROSITE" id="PS51831"/>
    </source>
</evidence>
<gene>
    <name evidence="2" type="primary">yedJ</name>
    <name evidence="2" type="ordered locus">PAJ_1630</name>
</gene>
<evidence type="ECO:0000313" key="3">
    <source>
        <dbReference type="Proteomes" id="UP000006690"/>
    </source>
</evidence>
<dbReference type="InterPro" id="IPR006674">
    <property type="entry name" value="HD_domain"/>
</dbReference>
<dbReference type="PANTHER" id="PTHR33594">
    <property type="entry name" value="SUPERFAMILY HYDROLASE, PUTATIVE (AFU_ORTHOLOGUE AFUA_1G03035)-RELATED"/>
    <property type="match status" value="1"/>
</dbReference>
<name>A0A0H3L1G6_PANAA</name>
<dbReference type="PROSITE" id="PS51831">
    <property type="entry name" value="HD"/>
    <property type="match status" value="1"/>
</dbReference>
<dbReference type="InterPro" id="IPR003607">
    <property type="entry name" value="HD/PDEase_dom"/>
</dbReference>
<protein>
    <submittedName>
        <fullName evidence="2">HD domain protein YedJ</fullName>
    </submittedName>
</protein>
<organism evidence="2 3">
    <name type="scientific">Pantoea ananatis (strain AJ13355)</name>
    <dbReference type="NCBI Taxonomy" id="932677"/>
    <lineage>
        <taxon>Bacteria</taxon>
        <taxon>Pseudomonadati</taxon>
        <taxon>Pseudomonadota</taxon>
        <taxon>Gammaproteobacteria</taxon>
        <taxon>Enterobacterales</taxon>
        <taxon>Erwiniaceae</taxon>
        <taxon>Pantoea</taxon>
    </lineage>
</organism>
<dbReference type="Proteomes" id="UP000006690">
    <property type="component" value="Chromosome"/>
</dbReference>
<dbReference type="NCBIfam" id="NF007515">
    <property type="entry name" value="PRK10119.1"/>
    <property type="match status" value="1"/>
</dbReference>
<dbReference type="HOGENOM" id="CLU_036524_3_0_6"/>
<dbReference type="Gene3D" id="1.10.3210.50">
    <property type="match status" value="1"/>
</dbReference>
<dbReference type="SUPFAM" id="SSF109604">
    <property type="entry name" value="HD-domain/PDEase-like"/>
    <property type="match status" value="1"/>
</dbReference>
<evidence type="ECO:0000313" key="2">
    <source>
        <dbReference type="EMBL" id="BAK11710.1"/>
    </source>
</evidence>
<accession>A0A0H3L1G6</accession>
<sequence length="234" mass="26777">MSLTLWQARYETWIENNWIHDDGAHDIAHLRRVWMSAQRIMAGTQADPLVVLTACYFHDVVNLPKNHPERHKASTYAASETQRILQQDFIDFPEELMEQVMHAVQAHSFSAAITPKTLEAKIVQDADRLESLGAIGLARVFYTAGSMNRPLFNSEDPLGKDRELNDVKWTLDHFQTKLLRLPETMQTEAGRRLAEHNADFLVHYMAKLCAELQGNLVSLDESVLHDFSPIHAEY</sequence>